<protein>
    <submittedName>
        <fullName evidence="3">Transcriptional repressor DicA</fullName>
    </submittedName>
</protein>
<dbReference type="PANTHER" id="PTHR46558:SF4">
    <property type="entry name" value="DNA-BIDING PHAGE PROTEIN"/>
    <property type="match status" value="1"/>
</dbReference>
<organism evidence="3 4">
    <name type="scientific">Pseudomonas fluorescens</name>
    <dbReference type="NCBI Taxonomy" id="294"/>
    <lineage>
        <taxon>Bacteria</taxon>
        <taxon>Pseudomonadati</taxon>
        <taxon>Pseudomonadota</taxon>
        <taxon>Gammaproteobacteria</taxon>
        <taxon>Pseudomonadales</taxon>
        <taxon>Pseudomonadaceae</taxon>
        <taxon>Pseudomonas</taxon>
    </lineage>
</organism>
<accession>A0A0D0SJW6</accession>
<dbReference type="GO" id="GO:0003677">
    <property type="term" value="F:DNA binding"/>
    <property type="evidence" value="ECO:0007669"/>
    <property type="project" value="UniProtKB-KW"/>
</dbReference>
<dbReference type="SMART" id="SM00530">
    <property type="entry name" value="HTH_XRE"/>
    <property type="match status" value="1"/>
</dbReference>
<evidence type="ECO:0000259" key="2">
    <source>
        <dbReference type="PROSITE" id="PS50943"/>
    </source>
</evidence>
<name>A0A0D0SJW6_PSEFL</name>
<dbReference type="EMBL" id="JXCQ01000014">
    <property type="protein sequence ID" value="KIR22313.1"/>
    <property type="molecule type" value="Genomic_DNA"/>
</dbReference>
<dbReference type="RefSeq" id="WP_043048414.1">
    <property type="nucleotide sequence ID" value="NZ_JXCQ01000014.1"/>
</dbReference>
<dbReference type="Gene3D" id="1.10.260.40">
    <property type="entry name" value="lambda repressor-like DNA-binding domains"/>
    <property type="match status" value="1"/>
</dbReference>
<keyword evidence="1" id="KW-0238">DNA-binding</keyword>
<evidence type="ECO:0000313" key="3">
    <source>
        <dbReference type="EMBL" id="KIR22313.1"/>
    </source>
</evidence>
<dbReference type="InterPro" id="IPR001387">
    <property type="entry name" value="Cro/C1-type_HTH"/>
</dbReference>
<comment type="caution">
    <text evidence="3">The sequence shown here is derived from an EMBL/GenBank/DDBJ whole genome shotgun (WGS) entry which is preliminary data.</text>
</comment>
<dbReference type="PROSITE" id="PS50943">
    <property type="entry name" value="HTH_CROC1"/>
    <property type="match status" value="1"/>
</dbReference>
<sequence>MAKTESKQLAELVGQAIARQRARCKLSQEQVAEKLGIGSEAVSRIERGIVMPNIERLVELAEIFGCETADLLTAGSSRPEDQARRLDDLLSTLDTDDRALVMGVVERLVDRLGRD</sequence>
<reference evidence="3 4" key="1">
    <citation type="submission" date="2015-01" db="EMBL/GenBank/DDBJ databases">
        <title>Genome sequence of the beneficial rhizobacterium Pseudomonas fluorescens 2-79.</title>
        <authorList>
            <person name="Thuermer A."/>
            <person name="Daniel R."/>
        </authorList>
    </citation>
    <scope>NUCLEOTIDE SEQUENCE [LARGE SCALE GENOMIC DNA]</scope>
    <source>
        <strain evidence="3 4">2-79</strain>
    </source>
</reference>
<dbReference type="InterPro" id="IPR010982">
    <property type="entry name" value="Lambda_DNA-bd_dom_sf"/>
</dbReference>
<evidence type="ECO:0000256" key="1">
    <source>
        <dbReference type="ARBA" id="ARBA00023125"/>
    </source>
</evidence>
<dbReference type="AlphaFoldDB" id="A0A0D0SJW6"/>
<gene>
    <name evidence="3" type="ORF">PFLU3_21940</name>
</gene>
<feature type="domain" description="HTH cro/C1-type" evidence="2">
    <location>
        <begin position="17"/>
        <end position="71"/>
    </location>
</feature>
<dbReference type="PANTHER" id="PTHR46558">
    <property type="entry name" value="TRACRIPTIONAL REGULATORY PROTEIN-RELATED-RELATED"/>
    <property type="match status" value="1"/>
</dbReference>
<dbReference type="CDD" id="cd00093">
    <property type="entry name" value="HTH_XRE"/>
    <property type="match status" value="1"/>
</dbReference>
<evidence type="ECO:0000313" key="4">
    <source>
        <dbReference type="Proteomes" id="UP000032210"/>
    </source>
</evidence>
<dbReference type="PATRIC" id="fig|294.125.peg.2246"/>
<proteinExistence type="predicted"/>
<dbReference type="SUPFAM" id="SSF47413">
    <property type="entry name" value="lambda repressor-like DNA-binding domains"/>
    <property type="match status" value="1"/>
</dbReference>
<dbReference type="Proteomes" id="UP000032210">
    <property type="component" value="Unassembled WGS sequence"/>
</dbReference>
<dbReference type="Pfam" id="PF01381">
    <property type="entry name" value="HTH_3"/>
    <property type="match status" value="1"/>
</dbReference>